<dbReference type="GO" id="GO:0004822">
    <property type="term" value="F:isoleucine-tRNA ligase activity"/>
    <property type="evidence" value="ECO:0007669"/>
    <property type="project" value="TreeGrafter"/>
</dbReference>
<dbReference type="InterPro" id="IPR014729">
    <property type="entry name" value="Rossmann-like_a/b/a_fold"/>
</dbReference>
<name>X1I5F7_9ZZZZ</name>
<dbReference type="GO" id="GO:0006428">
    <property type="term" value="P:isoleucyl-tRNA aminoacylation"/>
    <property type="evidence" value="ECO:0007669"/>
    <property type="project" value="TreeGrafter"/>
</dbReference>
<gene>
    <name evidence="7" type="ORF">S03H2_27912</name>
</gene>
<organism evidence="7">
    <name type="scientific">marine sediment metagenome</name>
    <dbReference type="NCBI Taxonomy" id="412755"/>
    <lineage>
        <taxon>unclassified sequences</taxon>
        <taxon>metagenomes</taxon>
        <taxon>ecological metagenomes</taxon>
    </lineage>
</organism>
<keyword evidence="4" id="KW-0648">Protein biosynthesis</keyword>
<evidence type="ECO:0000256" key="1">
    <source>
        <dbReference type="ARBA" id="ARBA00022598"/>
    </source>
</evidence>
<dbReference type="PANTHER" id="PTHR42765">
    <property type="entry name" value="SOLEUCYL-TRNA SYNTHETASE"/>
    <property type="match status" value="1"/>
</dbReference>
<accession>X1I5F7</accession>
<evidence type="ECO:0000313" key="7">
    <source>
        <dbReference type="EMBL" id="GAH52798.1"/>
    </source>
</evidence>
<keyword evidence="1" id="KW-0436">Ligase</keyword>
<evidence type="ECO:0000256" key="4">
    <source>
        <dbReference type="ARBA" id="ARBA00022917"/>
    </source>
</evidence>
<dbReference type="GO" id="GO:0005829">
    <property type="term" value="C:cytosol"/>
    <property type="evidence" value="ECO:0007669"/>
    <property type="project" value="TreeGrafter"/>
</dbReference>
<feature type="non-terminal residue" evidence="7">
    <location>
        <position position="110"/>
    </location>
</feature>
<dbReference type="InterPro" id="IPR050081">
    <property type="entry name" value="Ile-tRNA_ligase"/>
</dbReference>
<evidence type="ECO:0000256" key="3">
    <source>
        <dbReference type="ARBA" id="ARBA00022840"/>
    </source>
</evidence>
<evidence type="ECO:0000256" key="5">
    <source>
        <dbReference type="ARBA" id="ARBA00023146"/>
    </source>
</evidence>
<proteinExistence type="predicted"/>
<keyword evidence="3" id="KW-0067">ATP-binding</keyword>
<dbReference type="Pfam" id="PF00133">
    <property type="entry name" value="tRNA-synt_1"/>
    <property type="match status" value="1"/>
</dbReference>
<keyword evidence="2" id="KW-0547">Nucleotide-binding</keyword>
<comment type="caution">
    <text evidence="7">The sequence shown here is derived from an EMBL/GenBank/DDBJ whole genome shotgun (WGS) entry which is preliminary data.</text>
</comment>
<dbReference type="SUPFAM" id="SSF52374">
    <property type="entry name" value="Nucleotidylyl transferase"/>
    <property type="match status" value="1"/>
</dbReference>
<dbReference type="AlphaFoldDB" id="X1I5F7"/>
<reference evidence="7" key="1">
    <citation type="journal article" date="2014" name="Front. Microbiol.">
        <title>High frequency of phylogenetically diverse reductive dehalogenase-homologous genes in deep subseafloor sedimentary metagenomes.</title>
        <authorList>
            <person name="Kawai M."/>
            <person name="Futagami T."/>
            <person name="Toyoda A."/>
            <person name="Takaki Y."/>
            <person name="Nishi S."/>
            <person name="Hori S."/>
            <person name="Arai W."/>
            <person name="Tsubouchi T."/>
            <person name="Morono Y."/>
            <person name="Uchiyama I."/>
            <person name="Ito T."/>
            <person name="Fujiyama A."/>
            <person name="Inagaki F."/>
            <person name="Takami H."/>
        </authorList>
    </citation>
    <scope>NUCLEOTIDE SEQUENCE</scope>
    <source>
        <strain evidence="7">Expedition CK06-06</strain>
    </source>
</reference>
<evidence type="ECO:0000259" key="6">
    <source>
        <dbReference type="Pfam" id="PF00133"/>
    </source>
</evidence>
<dbReference type="Gene3D" id="3.40.50.620">
    <property type="entry name" value="HUPs"/>
    <property type="match status" value="1"/>
</dbReference>
<feature type="domain" description="Aminoacyl-tRNA synthetase class Ia" evidence="6">
    <location>
        <begin position="27"/>
        <end position="110"/>
    </location>
</feature>
<dbReference type="GO" id="GO:0005524">
    <property type="term" value="F:ATP binding"/>
    <property type="evidence" value="ECO:0007669"/>
    <property type="project" value="UniProtKB-KW"/>
</dbReference>
<dbReference type="PANTHER" id="PTHR42765:SF1">
    <property type="entry name" value="ISOLEUCINE--TRNA LIGASE, MITOCHONDRIAL"/>
    <property type="match status" value="1"/>
</dbReference>
<dbReference type="EMBL" id="BARU01016805">
    <property type="protein sequence ID" value="GAH52798.1"/>
    <property type="molecule type" value="Genomic_DNA"/>
</dbReference>
<dbReference type="InterPro" id="IPR002300">
    <property type="entry name" value="aa-tRNA-synth_Ia"/>
</dbReference>
<evidence type="ECO:0000256" key="2">
    <source>
        <dbReference type="ARBA" id="ARBA00022741"/>
    </source>
</evidence>
<keyword evidence="5" id="KW-0030">Aminoacyl-tRNA synthetase</keyword>
<sequence>MNYSGTLNLPTTAFPMRAGLAQKEVEILRFWEKEKIYPKIRKKKKGLPNYTLHDGPPYANGDIHLGQVLNKILKDVVVKYKTMRGFDAPFVPGWDCHGLPVEHQLFRQLG</sequence>
<protein>
    <recommendedName>
        <fullName evidence="6">Aminoacyl-tRNA synthetase class Ia domain-containing protein</fullName>
    </recommendedName>
</protein>